<protein>
    <submittedName>
        <fullName evidence="4">Glucose/arabinose dehydrogenase, beta-propeller fold</fullName>
    </submittedName>
</protein>
<evidence type="ECO:0000313" key="5">
    <source>
        <dbReference type="Proteomes" id="UP000198757"/>
    </source>
</evidence>
<dbReference type="EMBL" id="FMZO01000003">
    <property type="protein sequence ID" value="SDC67080.1"/>
    <property type="molecule type" value="Genomic_DNA"/>
</dbReference>
<evidence type="ECO:0000259" key="3">
    <source>
        <dbReference type="Pfam" id="PF07995"/>
    </source>
</evidence>
<dbReference type="STRING" id="1285928.SAMN04487894_103271"/>
<proteinExistence type="predicted"/>
<dbReference type="Gene3D" id="2.120.10.30">
    <property type="entry name" value="TolB, C-terminal domain"/>
    <property type="match status" value="1"/>
</dbReference>
<dbReference type="PANTHER" id="PTHR19328:SF75">
    <property type="entry name" value="ALDOSE SUGAR DEHYDROGENASE YLII"/>
    <property type="match status" value="1"/>
</dbReference>
<sequence>MSFHVKPLMTGVLVASLFMACNADQSHGEKAANGVADSSSNPVETKTPNSDYKPAFEGQTRIKGVKTQTPLDVKMLTDGLVYPWGITGLPDGRFLITERKGDLRIATAAGQLSAPITGLPKVNSEGQGGLLDVAIDPDFAANRTIYFTFSQDVPPGTLTAVGKGKLAADEKTIEGATVIYQGLPAFPSKLHYGGRLVWDKDGNLFVSTGERSDTVSRPQAQHLNSALGKVLRITKDGKPAPGNPKFDAADARPEIYSYGHRNVQGLAIHPVTGDLWEDEFGPKGGDEVNRIEPGKNYGWPTITYGLEYSGKKVGEGITQKAGLEQPVYYWDPVVSPSGATFYSGDLIPEWKNNLFIGALSGMHIVRLVIENNKVVGEERLLTDQQQRFRDVVQGADGALYAISDGEKGRLFRIGKK</sequence>
<evidence type="ECO:0000256" key="1">
    <source>
        <dbReference type="SAM" id="MobiDB-lite"/>
    </source>
</evidence>
<evidence type="ECO:0000256" key="2">
    <source>
        <dbReference type="SAM" id="SignalP"/>
    </source>
</evidence>
<reference evidence="5" key="1">
    <citation type="submission" date="2016-10" db="EMBL/GenBank/DDBJ databases">
        <authorList>
            <person name="Varghese N."/>
            <person name="Submissions S."/>
        </authorList>
    </citation>
    <scope>NUCLEOTIDE SEQUENCE [LARGE SCALE GENOMIC DNA]</scope>
    <source>
        <strain evidence="5">DSM 25811 / CCM 8410 / LMG 26954 / E90</strain>
    </source>
</reference>
<dbReference type="InterPro" id="IPR011042">
    <property type="entry name" value="6-blade_b-propeller_TolB-like"/>
</dbReference>
<dbReference type="PANTHER" id="PTHR19328">
    <property type="entry name" value="HEDGEHOG-INTERACTING PROTEIN"/>
    <property type="match status" value="1"/>
</dbReference>
<evidence type="ECO:0000313" key="4">
    <source>
        <dbReference type="EMBL" id="SDC67080.1"/>
    </source>
</evidence>
<organism evidence="4 5">
    <name type="scientific">Niabella drilacis (strain DSM 25811 / CCM 8410 / CCUG 62505 / LMG 26954 / E90)</name>
    <dbReference type="NCBI Taxonomy" id="1285928"/>
    <lineage>
        <taxon>Bacteria</taxon>
        <taxon>Pseudomonadati</taxon>
        <taxon>Bacteroidota</taxon>
        <taxon>Chitinophagia</taxon>
        <taxon>Chitinophagales</taxon>
        <taxon>Chitinophagaceae</taxon>
        <taxon>Niabella</taxon>
    </lineage>
</organism>
<keyword evidence="5" id="KW-1185">Reference proteome</keyword>
<dbReference type="PROSITE" id="PS51257">
    <property type="entry name" value="PROKAR_LIPOPROTEIN"/>
    <property type="match status" value="1"/>
</dbReference>
<dbReference type="InterPro" id="IPR012938">
    <property type="entry name" value="Glc/Sorbosone_DH"/>
</dbReference>
<dbReference type="Pfam" id="PF07995">
    <property type="entry name" value="GSDH"/>
    <property type="match status" value="1"/>
</dbReference>
<feature type="compositionally biased region" description="Polar residues" evidence="1">
    <location>
        <begin position="36"/>
        <end position="50"/>
    </location>
</feature>
<feature type="region of interest" description="Disordered" evidence="1">
    <location>
        <begin position="30"/>
        <end position="55"/>
    </location>
</feature>
<accession>A0A1G6NGR3</accession>
<name>A0A1G6NGR3_NIADE</name>
<keyword evidence="2" id="KW-0732">Signal</keyword>
<dbReference type="RefSeq" id="WP_245729137.1">
    <property type="nucleotide sequence ID" value="NZ_FMZO01000003.1"/>
</dbReference>
<gene>
    <name evidence="4" type="ORF">SAMN04487894_103271</name>
</gene>
<dbReference type="AlphaFoldDB" id="A0A1G6NGR3"/>
<feature type="signal peptide" evidence="2">
    <location>
        <begin position="1"/>
        <end position="23"/>
    </location>
</feature>
<feature type="chain" id="PRO_5011729445" evidence="2">
    <location>
        <begin position="24"/>
        <end position="416"/>
    </location>
</feature>
<dbReference type="InterPro" id="IPR011041">
    <property type="entry name" value="Quinoprot_gluc/sorb_DH_b-prop"/>
</dbReference>
<feature type="domain" description="Glucose/Sorbosone dehydrogenase" evidence="3">
    <location>
        <begin position="82"/>
        <end position="412"/>
    </location>
</feature>
<dbReference type="Proteomes" id="UP000198757">
    <property type="component" value="Unassembled WGS sequence"/>
</dbReference>
<dbReference type="SUPFAM" id="SSF50952">
    <property type="entry name" value="Soluble quinoprotein glucose dehydrogenase"/>
    <property type="match status" value="1"/>
</dbReference>